<proteinExistence type="predicted"/>
<feature type="region of interest" description="Disordered" evidence="1">
    <location>
        <begin position="50"/>
        <end position="114"/>
    </location>
</feature>
<gene>
    <name evidence="2" type="ORF">P171DRAFT_485692</name>
</gene>
<feature type="compositionally biased region" description="Basic and acidic residues" evidence="1">
    <location>
        <begin position="63"/>
        <end position="78"/>
    </location>
</feature>
<accession>A0A9P4UBK6</accession>
<organism evidence="2 3">
    <name type="scientific">Karstenula rhodostoma CBS 690.94</name>
    <dbReference type="NCBI Taxonomy" id="1392251"/>
    <lineage>
        <taxon>Eukaryota</taxon>
        <taxon>Fungi</taxon>
        <taxon>Dikarya</taxon>
        <taxon>Ascomycota</taxon>
        <taxon>Pezizomycotina</taxon>
        <taxon>Dothideomycetes</taxon>
        <taxon>Pleosporomycetidae</taxon>
        <taxon>Pleosporales</taxon>
        <taxon>Massarineae</taxon>
        <taxon>Didymosphaeriaceae</taxon>
        <taxon>Karstenula</taxon>
    </lineage>
</organism>
<dbReference type="EMBL" id="MU001501">
    <property type="protein sequence ID" value="KAF2444231.1"/>
    <property type="molecule type" value="Genomic_DNA"/>
</dbReference>
<evidence type="ECO:0000313" key="3">
    <source>
        <dbReference type="Proteomes" id="UP000799764"/>
    </source>
</evidence>
<protein>
    <submittedName>
        <fullName evidence="2">Uncharacterized protein</fullName>
    </submittedName>
</protein>
<dbReference type="AlphaFoldDB" id="A0A9P4UBK6"/>
<name>A0A9P4UBK6_9PLEO</name>
<dbReference type="Proteomes" id="UP000799764">
    <property type="component" value="Unassembled WGS sequence"/>
</dbReference>
<evidence type="ECO:0000313" key="2">
    <source>
        <dbReference type="EMBL" id="KAF2444231.1"/>
    </source>
</evidence>
<comment type="caution">
    <text evidence="2">The sequence shown here is derived from an EMBL/GenBank/DDBJ whole genome shotgun (WGS) entry which is preliminary data.</text>
</comment>
<evidence type="ECO:0000256" key="1">
    <source>
        <dbReference type="SAM" id="MobiDB-lite"/>
    </source>
</evidence>
<sequence>MECQRTWYAAALIGTAGSEGVSGPRTGCFGGMMAGDTGLDWRATGLMATKASHKRQRCGSGRGEGRGEGRERRAEGAEKTMGMPRGTGLGAGATGATITTSLGGRELPELRAKT</sequence>
<keyword evidence="3" id="KW-1185">Reference proteome</keyword>
<feature type="compositionally biased region" description="Low complexity" evidence="1">
    <location>
        <begin position="94"/>
        <end position="104"/>
    </location>
</feature>
<reference evidence="2" key="1">
    <citation type="journal article" date="2020" name="Stud. Mycol.">
        <title>101 Dothideomycetes genomes: a test case for predicting lifestyles and emergence of pathogens.</title>
        <authorList>
            <person name="Haridas S."/>
            <person name="Albert R."/>
            <person name="Binder M."/>
            <person name="Bloem J."/>
            <person name="Labutti K."/>
            <person name="Salamov A."/>
            <person name="Andreopoulos B."/>
            <person name="Baker S."/>
            <person name="Barry K."/>
            <person name="Bills G."/>
            <person name="Bluhm B."/>
            <person name="Cannon C."/>
            <person name="Castanera R."/>
            <person name="Culley D."/>
            <person name="Daum C."/>
            <person name="Ezra D."/>
            <person name="Gonzalez J."/>
            <person name="Henrissat B."/>
            <person name="Kuo A."/>
            <person name="Liang C."/>
            <person name="Lipzen A."/>
            <person name="Lutzoni F."/>
            <person name="Magnuson J."/>
            <person name="Mondo S."/>
            <person name="Nolan M."/>
            <person name="Ohm R."/>
            <person name="Pangilinan J."/>
            <person name="Park H.-J."/>
            <person name="Ramirez L."/>
            <person name="Alfaro M."/>
            <person name="Sun H."/>
            <person name="Tritt A."/>
            <person name="Yoshinaga Y."/>
            <person name="Zwiers L.-H."/>
            <person name="Turgeon B."/>
            <person name="Goodwin S."/>
            <person name="Spatafora J."/>
            <person name="Crous P."/>
            <person name="Grigoriev I."/>
        </authorList>
    </citation>
    <scope>NUCLEOTIDE SEQUENCE</scope>
    <source>
        <strain evidence="2">CBS 690.94</strain>
    </source>
</reference>